<dbReference type="InterPro" id="IPR027302">
    <property type="entry name" value="Gln_synth_N_conserv_site"/>
</dbReference>
<keyword evidence="12" id="KW-0804">Transcription</keyword>
<feature type="domain" description="GS catalytic" evidence="20">
    <location>
        <begin position="840"/>
        <end position="1086"/>
    </location>
</feature>
<dbReference type="PROSITE" id="PS00181">
    <property type="entry name" value="GLNA_ATP"/>
    <property type="match status" value="1"/>
</dbReference>
<dbReference type="InterPro" id="IPR050292">
    <property type="entry name" value="Glutamine_Synthetase"/>
</dbReference>
<dbReference type="GO" id="GO:0004356">
    <property type="term" value="F:glutamine synthetase activity"/>
    <property type="evidence" value="ECO:0007669"/>
    <property type="project" value="UniProtKB-EC"/>
</dbReference>
<evidence type="ECO:0000256" key="8">
    <source>
        <dbReference type="ARBA" id="ARBA00022741"/>
    </source>
</evidence>
<dbReference type="OrthoDB" id="1936100at2759"/>
<dbReference type="Pfam" id="PF10744">
    <property type="entry name" value="Med1"/>
    <property type="match status" value="1"/>
</dbReference>
<keyword evidence="13" id="KW-0539">Nucleus</keyword>
<evidence type="ECO:0000256" key="12">
    <source>
        <dbReference type="ARBA" id="ARBA00023163"/>
    </source>
</evidence>
<dbReference type="EMBL" id="MSFN02000008">
    <property type="protein sequence ID" value="PTU18450.1"/>
    <property type="molecule type" value="Genomic_DNA"/>
</dbReference>
<dbReference type="GO" id="GO:0045944">
    <property type="term" value="P:positive regulation of transcription by RNA polymerase II"/>
    <property type="evidence" value="ECO:0007669"/>
    <property type="project" value="UniProtKB-ARBA"/>
</dbReference>
<evidence type="ECO:0000313" key="21">
    <source>
        <dbReference type="EMBL" id="PTU18450.1"/>
    </source>
</evidence>
<dbReference type="Proteomes" id="UP000244073">
    <property type="component" value="Unassembled WGS sequence"/>
</dbReference>
<evidence type="ECO:0000256" key="13">
    <source>
        <dbReference type="ARBA" id="ARBA00023242"/>
    </source>
</evidence>
<dbReference type="SMART" id="SM01230">
    <property type="entry name" value="Gln-synt_C"/>
    <property type="match status" value="1"/>
</dbReference>
<dbReference type="InterPro" id="IPR036651">
    <property type="entry name" value="Gln_synt_N_sf"/>
</dbReference>
<dbReference type="FunFam" id="3.10.20.70:FF:000004">
    <property type="entry name" value="Glutamine synthetase"/>
    <property type="match status" value="1"/>
</dbReference>
<comment type="caution">
    <text evidence="21">The sequence shown here is derived from an EMBL/GenBank/DDBJ whole genome shotgun (WGS) entry which is preliminary data.</text>
</comment>
<dbReference type="PROSITE" id="PS51987">
    <property type="entry name" value="GS_CATALYTIC"/>
    <property type="match status" value="1"/>
</dbReference>
<feature type="domain" description="GS beta-grasp" evidence="19">
    <location>
        <begin position="754"/>
        <end position="833"/>
    </location>
</feature>
<dbReference type="PROSITE" id="PS51986">
    <property type="entry name" value="GS_BETA_GRASP"/>
    <property type="match status" value="1"/>
</dbReference>
<dbReference type="FunFam" id="3.30.590.10:FF:000004">
    <property type="entry name" value="Glutamine synthetase"/>
    <property type="match status" value="1"/>
</dbReference>
<dbReference type="Pfam" id="PF03951">
    <property type="entry name" value="Gln-synt_N"/>
    <property type="match status" value="1"/>
</dbReference>
<comment type="similarity">
    <text evidence="3 15 16">Belongs to the glutamine synthetase family.</text>
</comment>
<evidence type="ECO:0000256" key="17">
    <source>
        <dbReference type="RuleBase" id="RU004356"/>
    </source>
</evidence>
<dbReference type="GO" id="GO:0016592">
    <property type="term" value="C:mediator complex"/>
    <property type="evidence" value="ECO:0007669"/>
    <property type="project" value="InterPro"/>
</dbReference>
<organism evidence="21 22">
    <name type="scientific">Aspergillus ochraceoroseus IBT 24754</name>
    <dbReference type="NCBI Taxonomy" id="1392256"/>
    <lineage>
        <taxon>Eukaryota</taxon>
        <taxon>Fungi</taxon>
        <taxon>Dikarya</taxon>
        <taxon>Ascomycota</taxon>
        <taxon>Pezizomycotina</taxon>
        <taxon>Eurotiomycetes</taxon>
        <taxon>Eurotiomycetidae</taxon>
        <taxon>Eurotiales</taxon>
        <taxon>Aspergillaceae</taxon>
        <taxon>Aspergillus</taxon>
        <taxon>Aspergillus subgen. Nidulantes</taxon>
    </lineage>
</organism>
<keyword evidence="7 17" id="KW-0436">Ligase</keyword>
<feature type="region of interest" description="Disordered" evidence="18">
    <location>
        <begin position="325"/>
        <end position="346"/>
    </location>
</feature>
<dbReference type="EC" id="6.3.1.2" evidence="5 17"/>
<evidence type="ECO:0000259" key="20">
    <source>
        <dbReference type="PROSITE" id="PS51987"/>
    </source>
</evidence>
<dbReference type="SUPFAM" id="SSF55931">
    <property type="entry name" value="Glutamine synthetase/guanido kinase"/>
    <property type="match status" value="1"/>
</dbReference>
<sequence>MATPSSKHNPGATPTYLTSSPRPSGGNVHRPISHKSPSTRTPSASGHGHPHQPASSTHQYATPLAVAMENDNPISFSSPSALIALGAYGGISPSPAVHDGLVAAGMNEGDIHALGMQGLKLGNARDNDEERRRHIEEVVQLLRTRVAGRGVCRDGVERLGQLEGFESIWQEDNLSIAGNFVDLEIEFHRGQNVVKDVSLKYATPEVTDGERRDGTAVLKRDLIQTPEEGERGTWKTLAGFHENLQWLARHDRLSQEVNCFEAIEGLYESLKKIWDNEGSHRNFSWEFGHLCSGWVGRPRLHKDGQIGLGLDYWVPRAQVLDAKQRKSADDMVIDQPSARNSDDESGHLDCKWSIAVECEEGYPSLRVSKDWVGTEVFTAVNNTTNASSSSEAMGLDAMVVNWADPPATVTQNSDSMALDSGMLDSSSPNRRFVARMDPPLDLPLLAASDIYRHLGTQMPQDFKMLTYDGLLAPEWTPLSAAGSMGLGPQEASLVNRRRSRISVQSMDDQGKPCTKQHSYTFQPFESAAGRTIRDIPFSHPRQLADILPILRQYAFLANMIRSIFPPASKRDNSRYAGEDTTDNGNITILSNENPSEKRLNLLLRGVDKTESLVKGKGKHSFKTEDEGLQGSFTANDELKVDVTLRTQLGQAPIIMLLFTPDPRASGLGEVAEELAFSKVSISFEVGLNGRISVVDMTGLVDDDAPATDEQKTETHELRSAIARVLDISQDIGTLVEWVVRWLMKYMTLDQRGQVMAEYIWIDSTGGTRSKTKTLSKPVTSVDELPEWNFDGSSTGQAPGDNSDVYLRPIAIFPDPFRRGDNILVLCETWDSDGTPNKFNYRHECNRLMETHAKEEFWFGLEQEYTLLGADGWPYGWPKGGFPGAQGPYYCGVGTGKVYCRDIVEAHYRACLFSGIKISGINAEVMPSQWEYQVGPCNGIEMGDHLWLSRFLLHRVAEEFGVKISFDPKPIKGDWNGAGLHSNVSTASTRAEGGMKAIEAAMKKLEARHAEHIAVYGEGNEERLTGRHETGSIDKFSYGVADRGGSIRIPRQVAKDGKGYFEDRRPASNACPYQITGIIVETLCGGV</sequence>
<comment type="subcellular location">
    <subcellularLocation>
        <location evidence="1">Nucleus</location>
    </subcellularLocation>
</comment>
<keyword evidence="11" id="KW-0010">Activator</keyword>
<evidence type="ECO:0000256" key="15">
    <source>
        <dbReference type="PROSITE-ProRule" id="PRU01330"/>
    </source>
</evidence>
<reference evidence="21 22" key="1">
    <citation type="journal article" date="2018" name="Proc. Natl. Acad. Sci. U.S.A.">
        <title>Linking secondary metabolites to gene clusters through genome sequencing of six diverse Aspergillus species.</title>
        <authorList>
            <person name="Kaerboelling I."/>
            <person name="Vesth T.C."/>
            <person name="Frisvad J.C."/>
            <person name="Nybo J.L."/>
            <person name="Theobald S."/>
            <person name="Kuo A."/>
            <person name="Bowyer P."/>
            <person name="Matsuda Y."/>
            <person name="Mondo S."/>
            <person name="Lyhne E.K."/>
            <person name="Kogle M.E."/>
            <person name="Clum A."/>
            <person name="Lipzen A."/>
            <person name="Salamov A."/>
            <person name="Ngan C.Y."/>
            <person name="Daum C."/>
            <person name="Chiniquy J."/>
            <person name="Barry K."/>
            <person name="LaButti K."/>
            <person name="Haridas S."/>
            <person name="Simmons B.A."/>
            <person name="Magnuson J.K."/>
            <person name="Mortensen U.H."/>
            <person name="Larsen T.O."/>
            <person name="Grigoriev I.V."/>
            <person name="Baker S.E."/>
            <person name="Andersen M.R."/>
        </authorList>
    </citation>
    <scope>NUCLEOTIDE SEQUENCE [LARGE SCALE GENOMIC DNA]</scope>
    <source>
        <strain evidence="21 22">IBT 24754</strain>
    </source>
</reference>
<evidence type="ECO:0000256" key="1">
    <source>
        <dbReference type="ARBA" id="ARBA00004123"/>
    </source>
</evidence>
<dbReference type="InterPro" id="IPR008146">
    <property type="entry name" value="Gln_synth_cat_dom"/>
</dbReference>
<accession>A0A2T5LQ94</accession>
<dbReference type="Gene3D" id="3.10.20.70">
    <property type="entry name" value="Glutamine synthetase, N-terminal domain"/>
    <property type="match status" value="1"/>
</dbReference>
<gene>
    <name evidence="21" type="ORF">P175DRAFT_0518813</name>
</gene>
<feature type="region of interest" description="Disordered" evidence="18">
    <location>
        <begin position="1"/>
        <end position="57"/>
    </location>
</feature>
<protein>
    <recommendedName>
        <fullName evidence="6 17">Glutamine synthetase</fullName>
        <ecNumber evidence="5 17">6.3.1.2</ecNumber>
    </recommendedName>
</protein>
<dbReference type="GeneID" id="63815956"/>
<dbReference type="RefSeq" id="XP_040749842.1">
    <property type="nucleotide sequence ID" value="XM_040899074.1"/>
</dbReference>
<evidence type="ECO:0000256" key="18">
    <source>
        <dbReference type="SAM" id="MobiDB-lite"/>
    </source>
</evidence>
<evidence type="ECO:0000259" key="19">
    <source>
        <dbReference type="PROSITE" id="PS51986"/>
    </source>
</evidence>
<dbReference type="PROSITE" id="PS00180">
    <property type="entry name" value="GLNA_1"/>
    <property type="match status" value="1"/>
</dbReference>
<evidence type="ECO:0000256" key="16">
    <source>
        <dbReference type="RuleBase" id="RU000384"/>
    </source>
</evidence>
<dbReference type="VEuPathDB" id="FungiDB:P175DRAFT_0518813"/>
<dbReference type="PANTHER" id="PTHR20852">
    <property type="entry name" value="GLUTAMINE SYNTHETASE"/>
    <property type="match status" value="1"/>
</dbReference>
<dbReference type="GO" id="GO:0006542">
    <property type="term" value="P:glutamine biosynthetic process"/>
    <property type="evidence" value="ECO:0007669"/>
    <property type="project" value="InterPro"/>
</dbReference>
<name>A0A2T5LQ94_9EURO</name>
<dbReference type="SUPFAM" id="SSF54368">
    <property type="entry name" value="Glutamine synthetase, N-terminal domain"/>
    <property type="match status" value="1"/>
</dbReference>
<proteinExistence type="inferred from homology"/>
<keyword evidence="8 17" id="KW-0547">Nucleotide-binding</keyword>
<evidence type="ECO:0000256" key="14">
    <source>
        <dbReference type="ARBA" id="ARBA00049436"/>
    </source>
</evidence>
<evidence type="ECO:0000256" key="11">
    <source>
        <dbReference type="ARBA" id="ARBA00023159"/>
    </source>
</evidence>
<dbReference type="AlphaFoldDB" id="A0A2T5LQ94"/>
<evidence type="ECO:0000256" key="2">
    <source>
        <dbReference type="ARBA" id="ARBA00006210"/>
    </source>
</evidence>
<evidence type="ECO:0000313" key="22">
    <source>
        <dbReference type="Proteomes" id="UP000244073"/>
    </source>
</evidence>
<dbReference type="Gene3D" id="3.30.590.10">
    <property type="entry name" value="Glutamine synthetase/guanido kinase, catalytic domain"/>
    <property type="match status" value="1"/>
</dbReference>
<evidence type="ECO:0000256" key="9">
    <source>
        <dbReference type="ARBA" id="ARBA00022840"/>
    </source>
</evidence>
<comment type="subunit">
    <text evidence="4">Homooctamer.</text>
</comment>
<dbReference type="GO" id="GO:0003712">
    <property type="term" value="F:transcription coregulator activity"/>
    <property type="evidence" value="ECO:0007669"/>
    <property type="project" value="InterPro"/>
</dbReference>
<feature type="compositionally biased region" description="Polar residues" evidence="18">
    <location>
        <begin position="35"/>
        <end position="44"/>
    </location>
</feature>
<dbReference type="InterPro" id="IPR008147">
    <property type="entry name" value="Gln_synt_N"/>
</dbReference>
<comment type="catalytic activity">
    <reaction evidence="14 17">
        <text>L-glutamate + NH4(+) + ATP = L-glutamine + ADP + phosphate + H(+)</text>
        <dbReference type="Rhea" id="RHEA:16169"/>
        <dbReference type="ChEBI" id="CHEBI:15378"/>
        <dbReference type="ChEBI" id="CHEBI:28938"/>
        <dbReference type="ChEBI" id="CHEBI:29985"/>
        <dbReference type="ChEBI" id="CHEBI:30616"/>
        <dbReference type="ChEBI" id="CHEBI:43474"/>
        <dbReference type="ChEBI" id="CHEBI:58359"/>
        <dbReference type="ChEBI" id="CHEBI:456216"/>
        <dbReference type="EC" id="6.3.1.2"/>
    </reaction>
</comment>
<dbReference type="PANTHER" id="PTHR20852:SF57">
    <property type="entry name" value="GLUTAMINE SYNTHETASE 2 CYTOPLASMIC"/>
    <property type="match status" value="1"/>
</dbReference>
<dbReference type="Pfam" id="PF00120">
    <property type="entry name" value="Gln-synt_C"/>
    <property type="match status" value="1"/>
</dbReference>
<keyword evidence="10" id="KW-0805">Transcription regulation</keyword>
<dbReference type="InterPro" id="IPR019680">
    <property type="entry name" value="Mediator_Med1"/>
</dbReference>
<comment type="similarity">
    <text evidence="2">Belongs to the Mediator complex subunit 1 family.</text>
</comment>
<keyword evidence="9 17" id="KW-0067">ATP-binding</keyword>
<dbReference type="InterPro" id="IPR014746">
    <property type="entry name" value="Gln_synth/guanido_kin_cat_dom"/>
</dbReference>
<dbReference type="GO" id="GO:0005737">
    <property type="term" value="C:cytoplasm"/>
    <property type="evidence" value="ECO:0007669"/>
    <property type="project" value="TreeGrafter"/>
</dbReference>
<evidence type="ECO:0000256" key="5">
    <source>
        <dbReference type="ARBA" id="ARBA00012937"/>
    </source>
</evidence>
<dbReference type="GO" id="GO:0005524">
    <property type="term" value="F:ATP binding"/>
    <property type="evidence" value="ECO:0007669"/>
    <property type="project" value="UniProtKB-KW"/>
</dbReference>
<evidence type="ECO:0000256" key="4">
    <source>
        <dbReference type="ARBA" id="ARBA00011823"/>
    </source>
</evidence>
<evidence type="ECO:0000256" key="7">
    <source>
        <dbReference type="ARBA" id="ARBA00022598"/>
    </source>
</evidence>
<evidence type="ECO:0000256" key="3">
    <source>
        <dbReference type="ARBA" id="ARBA00009897"/>
    </source>
</evidence>
<dbReference type="InterPro" id="IPR027303">
    <property type="entry name" value="Gln_synth_gly_rich_site"/>
</dbReference>
<evidence type="ECO:0000256" key="6">
    <source>
        <dbReference type="ARBA" id="ARBA00021364"/>
    </source>
</evidence>
<evidence type="ECO:0000256" key="10">
    <source>
        <dbReference type="ARBA" id="ARBA00023015"/>
    </source>
</evidence>